<comment type="catalytic activity">
    <reaction evidence="1">
        <text>ATP-independent breakage of single-stranded DNA, followed by passage and rejoining.</text>
        <dbReference type="EC" id="5.6.2.1"/>
    </reaction>
</comment>
<dbReference type="PRINTS" id="PR00417">
    <property type="entry name" value="PRTPISMRASEI"/>
</dbReference>
<dbReference type="PANTHER" id="PTHR11390:SF21">
    <property type="entry name" value="DNA TOPOISOMERASE 3-ALPHA"/>
    <property type="match status" value="1"/>
</dbReference>
<dbReference type="InterPro" id="IPR013826">
    <property type="entry name" value="Topo_IA_cen_sub3"/>
</dbReference>
<proteinExistence type="inferred from homology"/>
<evidence type="ECO:0000256" key="3">
    <source>
        <dbReference type="ARBA" id="ARBA00012891"/>
    </source>
</evidence>
<dbReference type="PANTHER" id="PTHR11390">
    <property type="entry name" value="PROKARYOTIC DNA TOPOISOMERASE"/>
    <property type="match status" value="1"/>
</dbReference>
<dbReference type="GO" id="GO:0003917">
    <property type="term" value="F:DNA topoisomerase type I (single strand cut, ATP-independent) activity"/>
    <property type="evidence" value="ECO:0007669"/>
    <property type="project" value="UniProtKB-EC"/>
</dbReference>
<dbReference type="InterPro" id="IPR000380">
    <property type="entry name" value="Topo_IA"/>
</dbReference>
<dbReference type="SMART" id="SM00436">
    <property type="entry name" value="TOP1Bc"/>
    <property type="match status" value="1"/>
</dbReference>
<evidence type="ECO:0000256" key="1">
    <source>
        <dbReference type="ARBA" id="ARBA00000213"/>
    </source>
</evidence>
<comment type="caution">
    <text evidence="14">The sequence shown here is derived from an EMBL/GenBank/DDBJ whole genome shotgun (WGS) entry which is preliminary data.</text>
</comment>
<dbReference type="Gene3D" id="1.10.460.10">
    <property type="entry name" value="Topoisomerase I, domain 2"/>
    <property type="match status" value="1"/>
</dbReference>
<name>A0AAQ0RWH1_STAXY</name>
<evidence type="ECO:0000313" key="15">
    <source>
        <dbReference type="Proteomes" id="UP000285579"/>
    </source>
</evidence>
<dbReference type="EC" id="5.6.2.1" evidence="3"/>
<keyword evidence="8" id="KW-0413">Isomerase</keyword>
<dbReference type="InterPro" id="IPR003601">
    <property type="entry name" value="Topo_IA_2"/>
</dbReference>
<evidence type="ECO:0000256" key="12">
    <source>
        <dbReference type="ARBA" id="ARBA00032877"/>
    </source>
</evidence>
<dbReference type="InterPro" id="IPR013497">
    <property type="entry name" value="Topo_IA_cen"/>
</dbReference>
<dbReference type="Proteomes" id="UP000285579">
    <property type="component" value="Unassembled WGS sequence"/>
</dbReference>
<evidence type="ECO:0000313" key="14">
    <source>
        <dbReference type="EMBL" id="RIM91006.1"/>
    </source>
</evidence>
<evidence type="ECO:0000256" key="5">
    <source>
        <dbReference type="ARBA" id="ARBA00022842"/>
    </source>
</evidence>
<dbReference type="InterPro" id="IPR013825">
    <property type="entry name" value="Topo_IA_cen_sub2"/>
</dbReference>
<evidence type="ECO:0000256" key="9">
    <source>
        <dbReference type="ARBA" id="ARBA00030003"/>
    </source>
</evidence>
<dbReference type="NCBIfam" id="TIGR01056">
    <property type="entry name" value="topB"/>
    <property type="match status" value="1"/>
</dbReference>
<dbReference type="GO" id="GO:0043597">
    <property type="term" value="C:cytoplasmic replication fork"/>
    <property type="evidence" value="ECO:0007669"/>
    <property type="project" value="TreeGrafter"/>
</dbReference>
<evidence type="ECO:0000256" key="2">
    <source>
        <dbReference type="ARBA" id="ARBA00009446"/>
    </source>
</evidence>
<dbReference type="InterPro" id="IPR006171">
    <property type="entry name" value="TOPRIM_dom"/>
</dbReference>
<evidence type="ECO:0000256" key="8">
    <source>
        <dbReference type="ARBA" id="ARBA00023235"/>
    </source>
</evidence>
<dbReference type="Pfam" id="PF01131">
    <property type="entry name" value="Topoisom_bac"/>
    <property type="match status" value="1"/>
</dbReference>
<dbReference type="GO" id="GO:0046872">
    <property type="term" value="F:metal ion binding"/>
    <property type="evidence" value="ECO:0007669"/>
    <property type="project" value="UniProtKB-KW"/>
</dbReference>
<dbReference type="InterPro" id="IPR013824">
    <property type="entry name" value="Topo_IA_cen_sub1"/>
</dbReference>
<dbReference type="Gene3D" id="3.40.50.140">
    <property type="match status" value="1"/>
</dbReference>
<dbReference type="EMBL" id="QXUI01000011">
    <property type="protein sequence ID" value="RIM91006.1"/>
    <property type="molecule type" value="Genomic_DNA"/>
</dbReference>
<evidence type="ECO:0000256" key="6">
    <source>
        <dbReference type="ARBA" id="ARBA00023029"/>
    </source>
</evidence>
<keyword evidence="6" id="KW-0799">Topoisomerase</keyword>
<keyword evidence="7" id="KW-0238">DNA-binding</keyword>
<protein>
    <recommendedName>
        <fullName evidence="3">DNA topoisomerase</fullName>
        <ecNumber evidence="3">5.6.2.1</ecNumber>
    </recommendedName>
    <alternativeName>
        <fullName evidence="12">Omega-protein</fullName>
    </alternativeName>
    <alternativeName>
        <fullName evidence="11">Relaxing enzyme</fullName>
    </alternativeName>
    <alternativeName>
        <fullName evidence="9">Swivelase</fullName>
    </alternativeName>
    <alternativeName>
        <fullName evidence="10">Untwisting enzyme</fullName>
    </alternativeName>
</protein>
<dbReference type="GO" id="GO:0006265">
    <property type="term" value="P:DNA topological change"/>
    <property type="evidence" value="ECO:0007669"/>
    <property type="project" value="InterPro"/>
</dbReference>
<comment type="similarity">
    <text evidence="2">Belongs to the type IA topoisomerase family.</text>
</comment>
<dbReference type="RefSeq" id="WP_119555576.1">
    <property type="nucleotide sequence ID" value="NZ_QXUI01000011.1"/>
</dbReference>
<evidence type="ECO:0000256" key="11">
    <source>
        <dbReference type="ARBA" id="ARBA00032235"/>
    </source>
</evidence>
<dbReference type="InterPro" id="IPR023406">
    <property type="entry name" value="Topo_IA_AS"/>
</dbReference>
<dbReference type="InterPro" id="IPR003602">
    <property type="entry name" value="Topo_IA_DNA-bd_dom"/>
</dbReference>
<evidence type="ECO:0000256" key="7">
    <source>
        <dbReference type="ARBA" id="ARBA00023125"/>
    </source>
</evidence>
<dbReference type="AlphaFoldDB" id="A0AAQ0RWH1"/>
<sequence>MTTVILAEKPKQAMDYAQALGIKRKHNGYIEIESDIVGHAYVTWAIGHLVEMKLPKNYKEPINNWDLNNLPFFPSQFEFGVSKDKKSQFNIVKKLINESDELINATDYGREGSNIFYSTLRLSGAKNKTIKRYANSSQVHEDIRKKFKQLEDNTKDLNMYKEANTRQISDYLVGMNLSPFYSKIFQSKGVNEVFSIGRVQTPTLFMVYERQKEIENFVSEPFYELEGVFGAKSGEYKGKAKIKTKDKNEIQQIIETHHLNSAESGYIQKLETNEKKTKAPSLFSLSGLQKKASSLFKINSKETLNIAQSLYDKKILTYPRTDTPAITQSEYDYLLNKLEDLKTAYKLDFETKYTEARKPYVVKAIEEHHAIIPTSQVPNESDLEALSDKEKKVLGLVVSTTLSMFANDYIYDETKVETNVNDLIFHTTGKVEKNKGWKVLFNKKTSNDEDNKESEAKLPPLEDQEQVKANIEQTEGKTQPPKPFTDGQLVAMMETAGKTLDDKEEQAIMKETQGLGTEATRADIIQTLINREYIKSQKNRYYVTTKGEMLCTAIQDSLLASPTMTAKWEQRLKLIGKGEADKDSFIENIKKFIDKELSLKEEKQNNASIVDLAEKVQSESVIGDCPNCKEGQISKKGKVYKCSNCDQVFYGNFFKKKLSENQIKEIILNGITKKKLKLPKKDGSTYEAFLKLDDDKDKGIKKYVVDFGNDKSKQSSSGSQNQTNIKPIGNCPNCDRGEISKQNKVYKCNSCDQVFFSNFFQTKLTETQIKDIIQKGKTEKKVKLSKKDGGTYEAYLKLEDDSNKGIKKYAVSFD</sequence>
<keyword evidence="4" id="KW-0479">Metal-binding</keyword>
<organism evidence="14 15">
    <name type="scientific">Staphylococcus xylosus</name>
    <dbReference type="NCBI Taxonomy" id="1288"/>
    <lineage>
        <taxon>Bacteria</taxon>
        <taxon>Bacillati</taxon>
        <taxon>Bacillota</taxon>
        <taxon>Bacilli</taxon>
        <taxon>Bacillales</taxon>
        <taxon>Staphylococcaceae</taxon>
        <taxon>Staphylococcus</taxon>
    </lineage>
</organism>
<feature type="domain" description="Topo IA-type catalytic" evidence="13">
    <location>
        <begin position="156"/>
        <end position="597"/>
    </location>
</feature>
<evidence type="ECO:0000256" key="10">
    <source>
        <dbReference type="ARBA" id="ARBA00031985"/>
    </source>
</evidence>
<dbReference type="InterPro" id="IPR034144">
    <property type="entry name" value="TOPRIM_TopoIII"/>
</dbReference>
<dbReference type="CDD" id="cd00186">
    <property type="entry name" value="TOP1Ac"/>
    <property type="match status" value="1"/>
</dbReference>
<accession>A0AAQ0RWH1</accession>
<dbReference type="PROSITE" id="PS00396">
    <property type="entry name" value="TOPO_IA_1"/>
    <property type="match status" value="1"/>
</dbReference>
<dbReference type="PROSITE" id="PS52039">
    <property type="entry name" value="TOPO_IA_2"/>
    <property type="match status" value="1"/>
</dbReference>
<reference evidence="14 15" key="1">
    <citation type="journal article" date="2016" name="Front. Microbiol.">
        <title>Comprehensive Phylogenetic Analysis of Bovine Non-aureus Staphylococci Species Based on Whole-Genome Sequencing.</title>
        <authorList>
            <person name="Naushad S."/>
            <person name="Barkema H.W."/>
            <person name="Luby C."/>
            <person name="Condas L.A."/>
            <person name="Nobrega D.B."/>
            <person name="Carson D.A."/>
            <person name="De Buck J."/>
        </authorList>
    </citation>
    <scope>NUCLEOTIDE SEQUENCE [LARGE SCALE GENOMIC DNA]</scope>
    <source>
        <strain evidence="14 15">SNUC 1349</strain>
    </source>
</reference>
<dbReference type="Gene3D" id="1.10.290.10">
    <property type="entry name" value="Topoisomerase I, domain 4"/>
    <property type="match status" value="1"/>
</dbReference>
<dbReference type="GO" id="GO:0006281">
    <property type="term" value="P:DNA repair"/>
    <property type="evidence" value="ECO:0007669"/>
    <property type="project" value="TreeGrafter"/>
</dbReference>
<gene>
    <name evidence="14" type="ORF">BU104_12810</name>
</gene>
<dbReference type="SMART" id="SM00493">
    <property type="entry name" value="TOPRIM"/>
    <property type="match status" value="1"/>
</dbReference>
<dbReference type="Pfam" id="PF01751">
    <property type="entry name" value="Toprim"/>
    <property type="match status" value="1"/>
</dbReference>
<dbReference type="InterPro" id="IPR023405">
    <property type="entry name" value="Topo_IA_core_domain"/>
</dbReference>
<dbReference type="GO" id="GO:0003677">
    <property type="term" value="F:DNA binding"/>
    <property type="evidence" value="ECO:0007669"/>
    <property type="project" value="UniProtKB-KW"/>
</dbReference>
<evidence type="ECO:0000256" key="4">
    <source>
        <dbReference type="ARBA" id="ARBA00022723"/>
    </source>
</evidence>
<dbReference type="GO" id="GO:0006310">
    <property type="term" value="P:DNA recombination"/>
    <property type="evidence" value="ECO:0007669"/>
    <property type="project" value="TreeGrafter"/>
</dbReference>
<dbReference type="Gene3D" id="2.70.20.10">
    <property type="entry name" value="Topoisomerase I, domain 3"/>
    <property type="match status" value="1"/>
</dbReference>
<keyword evidence="5" id="KW-0460">Magnesium</keyword>
<dbReference type="CDD" id="cd03362">
    <property type="entry name" value="TOPRIM_TopoIA_TopoIII"/>
    <property type="match status" value="1"/>
</dbReference>
<dbReference type="SMART" id="SM00437">
    <property type="entry name" value="TOP1Ac"/>
    <property type="match status" value="1"/>
</dbReference>
<evidence type="ECO:0000259" key="13">
    <source>
        <dbReference type="PROSITE" id="PS52039"/>
    </source>
</evidence>
<dbReference type="SUPFAM" id="SSF56712">
    <property type="entry name" value="Prokaryotic type I DNA topoisomerase"/>
    <property type="match status" value="1"/>
</dbReference>
<dbReference type="InterPro" id="IPR005738">
    <property type="entry name" value="TopoIII"/>
</dbReference>